<accession>A0A165FHP2</accession>
<comment type="similarity">
    <text evidence="1">Belongs to the WD repeat rae1 family.</text>
</comment>
<feature type="repeat" description="WD" evidence="4">
    <location>
        <begin position="419"/>
        <end position="460"/>
    </location>
</feature>
<evidence type="ECO:0000313" key="5">
    <source>
        <dbReference type="EMBL" id="KZT56762.1"/>
    </source>
</evidence>
<proteinExistence type="inferred from homology"/>
<sequence length="700" mass="75898">MSFFSAGSASTSTAAATAGDLSKDIEVQQPPSDSISCLAFSPTADILAVSSWDNGVRAYEVMPSGQTTGKFMYSHDQPVMSVCWSKDGTKLFSGGADKIAKMYDVNTGQSTQVAAHDEPIRHVRWVDQANVLATGSWDKTLKYWDTRSPQPVATVTLPHKVYAMDIQYPLLVVGTAERHICMIHLSNPTQIVRTMQSPLKHQTRCISCFTTADGFALGSVEGRVAIQMVEEKNSAQNFSFKCHRKDSPGSKDQAQVYAVNDISFHHQQGTFSTAGADGTFTFWDKDARSRLKSFDAGSNPISATAFNASGTAFAYAISYDWSKGHIGNVAGHPNKIMLHPVKEEELSPSMAFFASGTSASASSTLGDVTKDIEVPQPPGDSISSIAFSPTADILAVGSWDNAVRGYEVGPGGVTQGKFMYAHDQPVLSVCWSRDGTKVFSGGADKTAKVFDVTTGQSAQAGVHDEPVRVVKWVDQVNVLATGGWDRTVKYWDLRSPQPVASVTLSHKVYAMDVQYPLLVAATGDRQISMVNLTNPGTIYRTIPSPLKQQTRCITCFPTADGFALGSIEGRVAIQNVDEKNSAANYSFRCHRKDTPGLKGQDDVYSVNDIKFHPTQGTFSTAGSDGGFTFWDKDARSRLKSFEATKYPISSTSFNASGTAFAYAISYDWSKGYGGNVTGHPNKIMLHPIKEEEVRKRPPKK</sequence>
<dbReference type="PRINTS" id="PR00320">
    <property type="entry name" value="GPROTEINBRPT"/>
</dbReference>
<evidence type="ECO:0000313" key="6">
    <source>
        <dbReference type="Proteomes" id="UP000076842"/>
    </source>
</evidence>
<dbReference type="SUPFAM" id="SSF50978">
    <property type="entry name" value="WD40 repeat-like"/>
    <property type="match status" value="2"/>
</dbReference>
<protein>
    <submittedName>
        <fullName evidence="5">WD40 repeat-like protein</fullName>
    </submittedName>
</protein>
<dbReference type="PANTHER" id="PTHR10971">
    <property type="entry name" value="MRNA EXPORT FACTOR AND BUB3"/>
    <property type="match status" value="1"/>
</dbReference>
<dbReference type="PROSITE" id="PS50082">
    <property type="entry name" value="WD_REPEATS_2"/>
    <property type="match status" value="6"/>
</dbReference>
<dbReference type="OrthoDB" id="256303at2759"/>
<evidence type="ECO:0000256" key="4">
    <source>
        <dbReference type="PROSITE-ProRule" id="PRU00221"/>
    </source>
</evidence>
<dbReference type="FunFam" id="2.130.10.10:FF:000190">
    <property type="entry name" value="Nuclear pore complex subunit"/>
    <property type="match status" value="2"/>
</dbReference>
<dbReference type="SMART" id="SM00320">
    <property type="entry name" value="WD40"/>
    <property type="match status" value="9"/>
</dbReference>
<dbReference type="InterPro" id="IPR015943">
    <property type="entry name" value="WD40/YVTN_repeat-like_dom_sf"/>
</dbReference>
<evidence type="ECO:0000256" key="1">
    <source>
        <dbReference type="ARBA" id="ARBA00007830"/>
    </source>
</evidence>
<evidence type="ECO:0000256" key="2">
    <source>
        <dbReference type="ARBA" id="ARBA00022574"/>
    </source>
</evidence>
<keyword evidence="3" id="KW-0677">Repeat</keyword>
<keyword evidence="6" id="KW-1185">Reference proteome</keyword>
<feature type="repeat" description="WD" evidence="4">
    <location>
        <begin position="606"/>
        <end position="640"/>
    </location>
</feature>
<dbReference type="InterPro" id="IPR036322">
    <property type="entry name" value="WD40_repeat_dom_sf"/>
</dbReference>
<dbReference type="EMBL" id="KV423973">
    <property type="protein sequence ID" value="KZT56762.1"/>
    <property type="molecule type" value="Genomic_DNA"/>
</dbReference>
<dbReference type="InterPro" id="IPR020472">
    <property type="entry name" value="WD40_PAC1"/>
</dbReference>
<dbReference type="Proteomes" id="UP000076842">
    <property type="component" value="Unassembled WGS sequence"/>
</dbReference>
<gene>
    <name evidence="5" type="ORF">CALCODRAFT_550695</name>
</gene>
<dbReference type="Gene3D" id="2.130.10.10">
    <property type="entry name" value="YVTN repeat-like/Quinoprotein amine dehydrogenase"/>
    <property type="match status" value="2"/>
</dbReference>
<dbReference type="InterPro" id="IPR001680">
    <property type="entry name" value="WD40_rpt"/>
</dbReference>
<organism evidence="5 6">
    <name type="scientific">Calocera cornea HHB12733</name>
    <dbReference type="NCBI Taxonomy" id="1353952"/>
    <lineage>
        <taxon>Eukaryota</taxon>
        <taxon>Fungi</taxon>
        <taxon>Dikarya</taxon>
        <taxon>Basidiomycota</taxon>
        <taxon>Agaricomycotina</taxon>
        <taxon>Dacrymycetes</taxon>
        <taxon>Dacrymycetales</taxon>
        <taxon>Dacrymycetaceae</taxon>
        <taxon>Calocera</taxon>
    </lineage>
</organism>
<dbReference type="PROSITE" id="PS50294">
    <property type="entry name" value="WD_REPEATS_REGION"/>
    <property type="match status" value="4"/>
</dbReference>
<keyword evidence="2 4" id="KW-0853">WD repeat</keyword>
<reference evidence="5 6" key="1">
    <citation type="journal article" date="2016" name="Mol. Biol. Evol.">
        <title>Comparative Genomics of Early-Diverging Mushroom-Forming Fungi Provides Insights into the Origins of Lignocellulose Decay Capabilities.</title>
        <authorList>
            <person name="Nagy L.G."/>
            <person name="Riley R."/>
            <person name="Tritt A."/>
            <person name="Adam C."/>
            <person name="Daum C."/>
            <person name="Floudas D."/>
            <person name="Sun H."/>
            <person name="Yadav J.S."/>
            <person name="Pangilinan J."/>
            <person name="Larsson K.H."/>
            <person name="Matsuura K."/>
            <person name="Barry K."/>
            <person name="Labutti K."/>
            <person name="Kuo R."/>
            <person name="Ohm R.A."/>
            <person name="Bhattacharya S.S."/>
            <person name="Shirouzu T."/>
            <person name="Yoshinaga Y."/>
            <person name="Martin F.M."/>
            <person name="Grigoriev I.V."/>
            <person name="Hibbett D.S."/>
        </authorList>
    </citation>
    <scope>NUCLEOTIDE SEQUENCE [LARGE SCALE GENOMIC DNA]</scope>
    <source>
        <strain evidence="5 6">HHB12733</strain>
    </source>
</reference>
<dbReference type="Pfam" id="PF00400">
    <property type="entry name" value="WD40"/>
    <property type="match status" value="7"/>
</dbReference>
<feature type="repeat" description="WD" evidence="4">
    <location>
        <begin position="72"/>
        <end position="113"/>
    </location>
</feature>
<dbReference type="STRING" id="1353952.A0A165FHP2"/>
<feature type="repeat" description="WD" evidence="4">
    <location>
        <begin position="252"/>
        <end position="293"/>
    </location>
</feature>
<evidence type="ECO:0000256" key="3">
    <source>
        <dbReference type="ARBA" id="ARBA00022737"/>
    </source>
</evidence>
<dbReference type="AlphaFoldDB" id="A0A165FHP2"/>
<dbReference type="InParanoid" id="A0A165FHP2"/>
<name>A0A165FHP2_9BASI</name>
<feature type="repeat" description="WD" evidence="4">
    <location>
        <begin position="113"/>
        <end position="154"/>
    </location>
</feature>
<feature type="repeat" description="WD" evidence="4">
    <location>
        <begin position="460"/>
        <end position="501"/>
    </location>
</feature>